<feature type="signal peptide" evidence="1">
    <location>
        <begin position="1"/>
        <end position="18"/>
    </location>
</feature>
<comment type="caution">
    <text evidence="2">The sequence shown here is derived from an EMBL/GenBank/DDBJ whole genome shotgun (WGS) entry which is preliminary data.</text>
</comment>
<dbReference type="Proteomes" id="UP000196531">
    <property type="component" value="Unassembled WGS sequence"/>
</dbReference>
<dbReference type="EMBL" id="MAAO01000007">
    <property type="protein sequence ID" value="OUR95874.1"/>
    <property type="molecule type" value="Genomic_DNA"/>
</dbReference>
<dbReference type="AlphaFoldDB" id="A0A1Y5FB66"/>
<protein>
    <submittedName>
        <fullName evidence="2">Uncharacterized protein</fullName>
    </submittedName>
</protein>
<keyword evidence="1" id="KW-0732">Signal</keyword>
<accession>A0A1Y5FB66</accession>
<proteinExistence type="predicted"/>
<evidence type="ECO:0000313" key="3">
    <source>
        <dbReference type="Proteomes" id="UP000196531"/>
    </source>
</evidence>
<name>A0A1Y5FB66_9BACT</name>
<evidence type="ECO:0000313" key="2">
    <source>
        <dbReference type="EMBL" id="OUR95874.1"/>
    </source>
</evidence>
<evidence type="ECO:0000256" key="1">
    <source>
        <dbReference type="SAM" id="SignalP"/>
    </source>
</evidence>
<reference evidence="3" key="1">
    <citation type="journal article" date="2017" name="Proc. Natl. Acad. Sci. U.S.A.">
        <title>Simulation of Deepwater Horizon oil plume reveals substrate specialization within a complex community of hydrocarbon-degraders.</title>
        <authorList>
            <person name="Hu P."/>
            <person name="Dubinsky E.A."/>
            <person name="Probst A.J."/>
            <person name="Wang J."/>
            <person name="Sieber C.M.K."/>
            <person name="Tom L.M."/>
            <person name="Gardinali P."/>
            <person name="Banfield J.F."/>
            <person name="Atlas R.M."/>
            <person name="Andersen G.L."/>
        </authorList>
    </citation>
    <scope>NUCLEOTIDE SEQUENCE [LARGE SCALE GENOMIC DNA]</scope>
</reference>
<organism evidence="2 3">
    <name type="scientific">Halobacteriovorax marinus</name>
    <dbReference type="NCBI Taxonomy" id="97084"/>
    <lineage>
        <taxon>Bacteria</taxon>
        <taxon>Pseudomonadati</taxon>
        <taxon>Bdellovibrionota</taxon>
        <taxon>Bacteriovoracia</taxon>
        <taxon>Bacteriovoracales</taxon>
        <taxon>Halobacteriovoraceae</taxon>
        <taxon>Halobacteriovorax</taxon>
    </lineage>
</organism>
<gene>
    <name evidence="2" type="ORF">A9Q84_15355</name>
</gene>
<sequence>MKKLLIGLTLLASTSSFAIDWSTAEADMKKAADEAHFATELKFCDSEEALRELVETMDIQNSLGCKNAIQDARKTLEPSEILSILTTHVDDLKHIQSFEKIVKTDIGYVELVASVKRLKERGISLNFVKRNTNLTDGEMLKIELSFERSKSDIERALENL</sequence>
<feature type="chain" id="PRO_5013232328" evidence="1">
    <location>
        <begin position="19"/>
        <end position="160"/>
    </location>
</feature>